<evidence type="ECO:0000313" key="2">
    <source>
        <dbReference type="EMBL" id="MBT4870269.1"/>
    </source>
</evidence>
<proteinExistence type="predicted"/>
<dbReference type="AlphaFoldDB" id="A0A8T5GE84"/>
<organism evidence="2 3">
    <name type="scientific">Candidatus Iainarchaeum sp</name>
    <dbReference type="NCBI Taxonomy" id="3101447"/>
    <lineage>
        <taxon>Archaea</taxon>
        <taxon>Candidatus Iainarchaeota</taxon>
        <taxon>Candidatus Iainarchaeia</taxon>
        <taxon>Candidatus Iainarchaeales</taxon>
        <taxon>Candidatus Iainarchaeaceae</taxon>
        <taxon>Candidatus Iainarchaeum</taxon>
    </lineage>
</organism>
<dbReference type="Proteomes" id="UP000722459">
    <property type="component" value="Unassembled WGS sequence"/>
</dbReference>
<reference evidence="2" key="1">
    <citation type="journal article" date="2021" name="ISME J.">
        <title>Mercury methylation by metabolically versatile and cosmopolitan marine bacteria.</title>
        <authorList>
            <person name="Lin H."/>
            <person name="Ascher D.B."/>
            <person name="Myung Y."/>
            <person name="Lamborg C.H."/>
            <person name="Hallam S.J."/>
            <person name="Gionfriddo C.M."/>
            <person name="Holt K.E."/>
            <person name="Moreau J.W."/>
        </authorList>
    </citation>
    <scope>NUCLEOTIDE SEQUENCE</scope>
    <source>
        <strain evidence="2">SI075_bin30</strain>
    </source>
</reference>
<comment type="caution">
    <text evidence="2">The sequence shown here is derived from an EMBL/GenBank/DDBJ whole genome shotgun (WGS) entry which is preliminary data.</text>
</comment>
<dbReference type="InterPro" id="IPR011576">
    <property type="entry name" value="Pyridox_Oxase_N"/>
</dbReference>
<evidence type="ECO:0000313" key="3">
    <source>
        <dbReference type="Proteomes" id="UP000722459"/>
    </source>
</evidence>
<dbReference type="EMBL" id="JABJNZ010000023">
    <property type="protein sequence ID" value="MBT4870269.1"/>
    <property type="molecule type" value="Genomic_DNA"/>
</dbReference>
<feature type="domain" description="Pyridoxamine 5'-phosphate oxidase N-terminal" evidence="1">
    <location>
        <begin position="3"/>
        <end position="113"/>
    </location>
</feature>
<dbReference type="PANTHER" id="PTHR40660:SF1">
    <property type="entry name" value="5'-PHOSPHATE OXIDASE PUTATIVE DOMAIN-CONTAINING PROTEIN-RELATED"/>
    <property type="match status" value="1"/>
</dbReference>
<dbReference type="SUPFAM" id="SSF50475">
    <property type="entry name" value="FMN-binding split barrel"/>
    <property type="match status" value="1"/>
</dbReference>
<dbReference type="PANTHER" id="PTHR40660">
    <property type="entry name" value="5'-PHOSPHATE OXIDASE PUTATIVE DOMAIN-CONTAINING PROTEIN-RELATED"/>
    <property type="match status" value="1"/>
</dbReference>
<evidence type="ECO:0000259" key="1">
    <source>
        <dbReference type="Pfam" id="PF01243"/>
    </source>
</evidence>
<name>A0A8T5GE84_9ARCH</name>
<accession>A0A8T5GE84</accession>
<protein>
    <submittedName>
        <fullName evidence="2">Pyridoxamine 5'-phosphate oxidase family protein</fullName>
    </submittedName>
</protein>
<sequence>MINEELKQLIESNPLSFSTINKTLAPHIIYVMYAKVIDKNKILITDNYMEKTKQNILYNNKVSLSVLVGEVAFEIIGTAKYFEEGNYFDQVKNMPENKEEPCKGAIVVSVEKIVKMG</sequence>
<gene>
    <name evidence="2" type="ORF">HON47_01720</name>
</gene>
<dbReference type="Gene3D" id="2.30.110.10">
    <property type="entry name" value="Electron Transport, Fmn-binding Protein, Chain A"/>
    <property type="match status" value="1"/>
</dbReference>
<dbReference type="InterPro" id="IPR012349">
    <property type="entry name" value="Split_barrel_FMN-bd"/>
</dbReference>
<dbReference type="Pfam" id="PF01243">
    <property type="entry name" value="PNPOx_N"/>
    <property type="match status" value="1"/>
</dbReference>